<evidence type="ECO:0000313" key="1">
    <source>
        <dbReference type="EMBL" id="RZC57283.1"/>
    </source>
</evidence>
<keyword evidence="2" id="KW-1185">Reference proteome</keyword>
<protein>
    <submittedName>
        <fullName evidence="1">Uncharacterized protein</fullName>
    </submittedName>
</protein>
<organism evidence="1 2">
    <name type="scientific">Papaver somniferum</name>
    <name type="common">Opium poppy</name>
    <dbReference type="NCBI Taxonomy" id="3469"/>
    <lineage>
        <taxon>Eukaryota</taxon>
        <taxon>Viridiplantae</taxon>
        <taxon>Streptophyta</taxon>
        <taxon>Embryophyta</taxon>
        <taxon>Tracheophyta</taxon>
        <taxon>Spermatophyta</taxon>
        <taxon>Magnoliopsida</taxon>
        <taxon>Ranunculales</taxon>
        <taxon>Papaveraceae</taxon>
        <taxon>Papaveroideae</taxon>
        <taxon>Papaver</taxon>
    </lineage>
</organism>
<sequence>MPNRTLVVVVVGRLGISSSGETSAIKIPIQ</sequence>
<dbReference type="AlphaFoldDB" id="A0A4Y7J808"/>
<dbReference type="Proteomes" id="UP000316621">
    <property type="component" value="Chromosome 4"/>
</dbReference>
<dbReference type="EMBL" id="CM010718">
    <property type="protein sequence ID" value="RZC57283.1"/>
    <property type="molecule type" value="Genomic_DNA"/>
</dbReference>
<gene>
    <name evidence="1" type="ORF">C5167_004586</name>
</gene>
<proteinExistence type="predicted"/>
<feature type="non-terminal residue" evidence="1">
    <location>
        <position position="30"/>
    </location>
</feature>
<reference evidence="1 2" key="1">
    <citation type="journal article" date="2018" name="Science">
        <title>The opium poppy genome and morphinan production.</title>
        <authorList>
            <person name="Guo L."/>
            <person name="Winzer T."/>
            <person name="Yang X."/>
            <person name="Li Y."/>
            <person name="Ning Z."/>
            <person name="He Z."/>
            <person name="Teodor R."/>
            <person name="Lu Y."/>
            <person name="Bowser T.A."/>
            <person name="Graham I.A."/>
            <person name="Ye K."/>
        </authorList>
    </citation>
    <scope>NUCLEOTIDE SEQUENCE [LARGE SCALE GENOMIC DNA]</scope>
    <source>
        <strain evidence="2">cv. HN1</strain>
        <tissue evidence="1">Leaves</tissue>
    </source>
</reference>
<dbReference type="Gramene" id="RZC57283">
    <property type="protein sequence ID" value="RZC57283"/>
    <property type="gene ID" value="C5167_004586"/>
</dbReference>
<name>A0A4Y7J808_PAPSO</name>
<evidence type="ECO:0000313" key="2">
    <source>
        <dbReference type="Proteomes" id="UP000316621"/>
    </source>
</evidence>
<accession>A0A4Y7J808</accession>